<dbReference type="Proteomes" id="UP001162834">
    <property type="component" value="Chromosome"/>
</dbReference>
<keyword evidence="2" id="KW-1185">Reference proteome</keyword>
<organism evidence="1 2">
    <name type="scientific">Capillimicrobium parvum</name>
    <dbReference type="NCBI Taxonomy" id="2884022"/>
    <lineage>
        <taxon>Bacteria</taxon>
        <taxon>Bacillati</taxon>
        <taxon>Actinomycetota</taxon>
        <taxon>Thermoleophilia</taxon>
        <taxon>Solirubrobacterales</taxon>
        <taxon>Capillimicrobiaceae</taxon>
        <taxon>Capillimicrobium</taxon>
    </lineage>
</organism>
<proteinExistence type="predicted"/>
<dbReference type="AlphaFoldDB" id="A0A9E6XZ73"/>
<evidence type="ECO:0000313" key="2">
    <source>
        <dbReference type="Proteomes" id="UP001162834"/>
    </source>
</evidence>
<name>A0A9E6XZ73_9ACTN</name>
<dbReference type="EMBL" id="CP087164">
    <property type="protein sequence ID" value="UGS37194.1"/>
    <property type="molecule type" value="Genomic_DNA"/>
</dbReference>
<sequence>MAREAIAAAAVCLASEPADCLHGTTPTVGGGRLAV</sequence>
<gene>
    <name evidence="1" type="ORF">DSM104329_03609</name>
</gene>
<dbReference type="KEGG" id="sbae:DSM104329_03609"/>
<reference evidence="1" key="1">
    <citation type="journal article" date="2022" name="Int. J. Syst. Evol. Microbiol.">
        <title>Pseudomonas aegrilactucae sp. nov. and Pseudomonas morbosilactucae sp. nov., pathogens causing bacterial rot of lettuce in Japan.</title>
        <authorList>
            <person name="Sawada H."/>
            <person name="Fujikawa T."/>
            <person name="Satou M."/>
        </authorList>
    </citation>
    <scope>NUCLEOTIDE SEQUENCE</scope>
    <source>
        <strain evidence="1">0166_1</strain>
    </source>
</reference>
<accession>A0A9E6XZ73</accession>
<protein>
    <submittedName>
        <fullName evidence="1">Uncharacterized protein</fullName>
    </submittedName>
</protein>
<evidence type="ECO:0000313" key="1">
    <source>
        <dbReference type="EMBL" id="UGS37194.1"/>
    </source>
</evidence>